<name>A0AAD8AMG2_DIPPU</name>
<dbReference type="AlphaFoldDB" id="A0AAD8AMG2"/>
<protein>
    <submittedName>
        <fullName evidence="1">Uncharacterized protein</fullName>
    </submittedName>
</protein>
<evidence type="ECO:0000313" key="2">
    <source>
        <dbReference type="Proteomes" id="UP001233999"/>
    </source>
</evidence>
<proteinExistence type="predicted"/>
<dbReference type="Proteomes" id="UP001233999">
    <property type="component" value="Unassembled WGS sequence"/>
</dbReference>
<feature type="non-terminal residue" evidence="1">
    <location>
        <position position="1"/>
    </location>
</feature>
<gene>
    <name evidence="1" type="ORF">L9F63_000031</name>
</gene>
<accession>A0AAD8AMG2</accession>
<feature type="non-terminal residue" evidence="1">
    <location>
        <position position="51"/>
    </location>
</feature>
<comment type="caution">
    <text evidence="1">The sequence shown here is derived from an EMBL/GenBank/DDBJ whole genome shotgun (WGS) entry which is preliminary data.</text>
</comment>
<sequence>YSMPPHVLNQWSFYTYVSVNEITYQHICPISEICQDPTTAYKPNFIQMCSK</sequence>
<keyword evidence="2" id="KW-1185">Reference proteome</keyword>
<evidence type="ECO:0000313" key="1">
    <source>
        <dbReference type="EMBL" id="KAJ9601803.1"/>
    </source>
</evidence>
<reference evidence="1" key="2">
    <citation type="submission" date="2023-05" db="EMBL/GenBank/DDBJ databases">
        <authorList>
            <person name="Fouks B."/>
        </authorList>
    </citation>
    <scope>NUCLEOTIDE SEQUENCE</scope>
    <source>
        <strain evidence="1">Stay&amp;Tobe</strain>
        <tissue evidence="1">Testes</tissue>
    </source>
</reference>
<organism evidence="1 2">
    <name type="scientific">Diploptera punctata</name>
    <name type="common">Pacific beetle cockroach</name>
    <dbReference type="NCBI Taxonomy" id="6984"/>
    <lineage>
        <taxon>Eukaryota</taxon>
        <taxon>Metazoa</taxon>
        <taxon>Ecdysozoa</taxon>
        <taxon>Arthropoda</taxon>
        <taxon>Hexapoda</taxon>
        <taxon>Insecta</taxon>
        <taxon>Pterygota</taxon>
        <taxon>Neoptera</taxon>
        <taxon>Polyneoptera</taxon>
        <taxon>Dictyoptera</taxon>
        <taxon>Blattodea</taxon>
        <taxon>Blaberoidea</taxon>
        <taxon>Blaberidae</taxon>
        <taxon>Diplopterinae</taxon>
        <taxon>Diploptera</taxon>
    </lineage>
</organism>
<reference evidence="1" key="1">
    <citation type="journal article" date="2023" name="IScience">
        <title>Live-bearing cockroach genome reveals convergent evolutionary mechanisms linked to viviparity in insects and beyond.</title>
        <authorList>
            <person name="Fouks B."/>
            <person name="Harrison M.C."/>
            <person name="Mikhailova A.A."/>
            <person name="Marchal E."/>
            <person name="English S."/>
            <person name="Carruthers M."/>
            <person name="Jennings E.C."/>
            <person name="Chiamaka E.L."/>
            <person name="Frigard R.A."/>
            <person name="Pippel M."/>
            <person name="Attardo G.M."/>
            <person name="Benoit J.B."/>
            <person name="Bornberg-Bauer E."/>
            <person name="Tobe S.S."/>
        </authorList>
    </citation>
    <scope>NUCLEOTIDE SEQUENCE</scope>
    <source>
        <strain evidence="1">Stay&amp;Tobe</strain>
    </source>
</reference>
<dbReference type="EMBL" id="JASPKZ010000002">
    <property type="protein sequence ID" value="KAJ9601803.1"/>
    <property type="molecule type" value="Genomic_DNA"/>
</dbReference>